<feature type="site" description="Transition state stabilizer" evidence="9">
    <location>
        <position position="203"/>
    </location>
</feature>
<feature type="binding site" evidence="9">
    <location>
        <position position="333"/>
    </location>
    <ligand>
        <name>ATP</name>
        <dbReference type="ChEBI" id="CHEBI:30616"/>
    </ligand>
</feature>
<keyword evidence="3 9" id="KW-0021">Allosteric enzyme</keyword>
<dbReference type="InterPro" id="IPR027535">
    <property type="entry name" value="Sulf_adenylyltr_euk"/>
</dbReference>
<feature type="binding site" evidence="9">
    <location>
        <begin position="197"/>
        <end position="200"/>
    </location>
    <ligand>
        <name>ATP</name>
        <dbReference type="ChEBI" id="CHEBI:30616"/>
    </ligand>
</feature>
<dbReference type="Proteomes" id="UP001175353">
    <property type="component" value="Unassembled WGS sequence"/>
</dbReference>
<dbReference type="AlphaFoldDB" id="A0AAN6KVJ8"/>
<feature type="region of interest" description="N-terminal" evidence="9">
    <location>
        <begin position="1"/>
        <end position="169"/>
    </location>
</feature>
<dbReference type="GO" id="GO:0070814">
    <property type="term" value="P:hydrogen sulfide biosynthetic process"/>
    <property type="evidence" value="ECO:0007669"/>
    <property type="project" value="UniProtKB-UniRule"/>
</dbReference>
<dbReference type="EC" id="2.7.7.4" evidence="9"/>
<dbReference type="Pfam" id="PF14306">
    <property type="entry name" value="PUA_2"/>
    <property type="match status" value="1"/>
</dbReference>
<feature type="binding site" evidence="9">
    <location>
        <position position="515"/>
    </location>
    <ligand>
        <name>3'-phosphoadenylyl sulfate</name>
        <dbReference type="ChEBI" id="CHEBI:58339"/>
        <note>allosteric inhibitor</note>
    </ligand>
</feature>
<evidence type="ECO:0000259" key="11">
    <source>
        <dbReference type="Pfam" id="PF01747"/>
    </source>
</evidence>
<dbReference type="Pfam" id="PF01747">
    <property type="entry name" value="ATP-sulfurylase"/>
    <property type="match status" value="1"/>
</dbReference>
<dbReference type="InterPro" id="IPR014729">
    <property type="entry name" value="Rossmann-like_a/b/a_fold"/>
</dbReference>
<dbReference type="NCBIfam" id="TIGR00339">
    <property type="entry name" value="sopT"/>
    <property type="match status" value="1"/>
</dbReference>
<name>A0AAN6KVJ8_9PEZI</name>
<feature type="binding site" evidence="9">
    <location>
        <begin position="291"/>
        <end position="294"/>
    </location>
    <ligand>
        <name>ATP</name>
        <dbReference type="ChEBI" id="CHEBI:30616"/>
    </ligand>
</feature>
<feature type="binding site" evidence="9">
    <location>
        <position position="295"/>
    </location>
    <ligand>
        <name>sulfate</name>
        <dbReference type="ChEBI" id="CHEBI:16189"/>
    </ligand>
</feature>
<keyword evidence="7 9" id="KW-0067">ATP-binding</keyword>
<feature type="domain" description="ATP-sulfurylase PUA-like" evidence="12">
    <location>
        <begin position="4"/>
        <end position="164"/>
    </location>
</feature>
<comment type="catalytic activity">
    <reaction evidence="1">
        <text>adenosine 5'-phosphosulfate + ATP = 3'-phosphoadenylyl sulfate + ADP + H(+)</text>
        <dbReference type="Rhea" id="RHEA:24152"/>
        <dbReference type="ChEBI" id="CHEBI:15378"/>
        <dbReference type="ChEBI" id="CHEBI:30616"/>
        <dbReference type="ChEBI" id="CHEBI:58243"/>
        <dbReference type="ChEBI" id="CHEBI:58339"/>
        <dbReference type="ChEBI" id="CHEBI:456216"/>
        <dbReference type="EC" id="2.7.1.25"/>
    </reaction>
</comment>
<dbReference type="InterPro" id="IPR015947">
    <property type="entry name" value="PUA-like_sf"/>
</dbReference>
<dbReference type="Gene3D" id="3.40.50.300">
    <property type="entry name" value="P-loop containing nucleotide triphosphate hydrolases"/>
    <property type="match status" value="1"/>
</dbReference>
<dbReference type="InterPro" id="IPR025980">
    <property type="entry name" value="ATP-Sase_PUA-like_dom"/>
</dbReference>
<feature type="domain" description="APS kinase" evidence="10">
    <location>
        <begin position="395"/>
        <end position="547"/>
    </location>
</feature>
<dbReference type="GO" id="GO:0004020">
    <property type="term" value="F:adenylylsulfate kinase activity"/>
    <property type="evidence" value="ECO:0007669"/>
    <property type="project" value="UniProtKB-EC"/>
</dbReference>
<evidence type="ECO:0000313" key="14">
    <source>
        <dbReference type="Proteomes" id="UP001175353"/>
    </source>
</evidence>
<evidence type="ECO:0000256" key="3">
    <source>
        <dbReference type="ARBA" id="ARBA00022533"/>
    </source>
</evidence>
<dbReference type="EMBL" id="JAUJLE010000033">
    <property type="protein sequence ID" value="KAK1001763.1"/>
    <property type="molecule type" value="Genomic_DNA"/>
</dbReference>
<evidence type="ECO:0000256" key="8">
    <source>
        <dbReference type="ARBA" id="ARBA00062002"/>
    </source>
</evidence>
<comment type="catalytic activity">
    <reaction evidence="9">
        <text>sulfate + ATP + H(+) = adenosine 5'-phosphosulfate + diphosphate</text>
        <dbReference type="Rhea" id="RHEA:18133"/>
        <dbReference type="ChEBI" id="CHEBI:15378"/>
        <dbReference type="ChEBI" id="CHEBI:16189"/>
        <dbReference type="ChEBI" id="CHEBI:30616"/>
        <dbReference type="ChEBI" id="CHEBI:33019"/>
        <dbReference type="ChEBI" id="CHEBI:58243"/>
        <dbReference type="EC" id="2.7.7.4"/>
    </reaction>
</comment>
<dbReference type="GO" id="GO:0010134">
    <property type="term" value="P:sulfate assimilation via adenylyl sulfate reduction"/>
    <property type="evidence" value="ECO:0007669"/>
    <property type="project" value="TreeGrafter"/>
</dbReference>
<feature type="binding site" evidence="9">
    <location>
        <begin position="434"/>
        <end position="437"/>
    </location>
    <ligand>
        <name>3'-phosphoadenylyl sulfate</name>
        <dbReference type="ChEBI" id="CHEBI:58339"/>
        <note>allosteric inhibitor</note>
    </ligand>
</feature>
<evidence type="ECO:0000256" key="1">
    <source>
        <dbReference type="ARBA" id="ARBA00001823"/>
    </source>
</evidence>
<keyword evidence="5 9" id="KW-0548">Nucleotidyltransferase</keyword>
<feature type="binding site" evidence="9">
    <location>
        <position position="199"/>
    </location>
    <ligand>
        <name>sulfate</name>
        <dbReference type="ChEBI" id="CHEBI:16189"/>
    </ligand>
</feature>
<dbReference type="CDD" id="cd00517">
    <property type="entry name" value="ATPS"/>
    <property type="match status" value="1"/>
</dbReference>
<comment type="activity regulation">
    <text evidence="9">Allosterically inhibited by 3'-phosphoadenosine 5'-phosphosulfate (PAPS).</text>
</comment>
<keyword evidence="6 9" id="KW-0547">Nucleotide-binding</keyword>
<comment type="caution">
    <text evidence="9">Lacks conserved residue(s) required for the propagation of feature annotation.</text>
</comment>
<dbReference type="InterPro" id="IPR059117">
    <property type="entry name" value="APS_kinase_dom"/>
</dbReference>
<dbReference type="GO" id="GO:0019379">
    <property type="term" value="P:sulfate assimilation, phosphoadenylyl sulfate reduction by phosphoadenylyl-sulfate reductase (thioredoxin)"/>
    <property type="evidence" value="ECO:0007669"/>
    <property type="project" value="TreeGrafter"/>
</dbReference>
<feature type="site" description="Induces change in substrate recognition on ATP binding" evidence="9">
    <location>
        <position position="330"/>
    </location>
</feature>
<dbReference type="SUPFAM" id="SSF88697">
    <property type="entry name" value="PUA domain-like"/>
    <property type="match status" value="1"/>
</dbReference>
<comment type="pathway">
    <text evidence="9">Sulfur metabolism; hydrogen sulfide biosynthesis; sulfite from sulfate: step 1/3.</text>
</comment>
<dbReference type="FunFam" id="3.10.400.10:FF:000003">
    <property type="entry name" value="Sulfate adenylyltransferase"/>
    <property type="match status" value="1"/>
</dbReference>
<protein>
    <recommendedName>
        <fullName evidence="9">Sulfate adenylyltransferase</fullName>
        <ecNumber evidence="9">2.7.7.4</ecNumber>
    </recommendedName>
    <alternativeName>
        <fullName evidence="9">ATP-sulfurylase</fullName>
    </alternativeName>
    <alternativeName>
        <fullName evidence="9">Sulfate adenylate transferase</fullName>
        <shortName evidence="9">SAT</shortName>
    </alternativeName>
</protein>
<accession>A0AAN6KVJ8</accession>
<keyword evidence="14" id="KW-1185">Reference proteome</keyword>
<comment type="function">
    <text evidence="9">Catalyzes the first intracellular reaction of sulfate assimilation, forming adenosine-5'-phosphosulfate (APS) from inorganic sulfate and ATP. Plays an important role in sulfate activation as a component of the biosynthesis pathway of sulfur-containing amino acids.</text>
</comment>
<evidence type="ECO:0000256" key="2">
    <source>
        <dbReference type="ARBA" id="ARBA00022490"/>
    </source>
</evidence>
<comment type="caution">
    <text evidence="13">The sequence shown here is derived from an EMBL/GenBank/DDBJ whole genome shotgun (WGS) entry which is preliminary data.</text>
</comment>
<dbReference type="GO" id="GO:0005524">
    <property type="term" value="F:ATP binding"/>
    <property type="evidence" value="ECO:0007669"/>
    <property type="project" value="UniProtKB-KW"/>
</dbReference>
<gene>
    <name evidence="13" type="primary">MET3_2</name>
    <name evidence="9" type="synonym">MET3</name>
    <name evidence="13" type="ORF">LTR91_005239</name>
</gene>
<feature type="active site" evidence="9">
    <location>
        <position position="198"/>
    </location>
</feature>
<evidence type="ECO:0000256" key="5">
    <source>
        <dbReference type="ARBA" id="ARBA00022695"/>
    </source>
</evidence>
<dbReference type="SUPFAM" id="SSF52374">
    <property type="entry name" value="Nucleotidylyl transferase"/>
    <property type="match status" value="1"/>
</dbReference>
<feature type="binding site" evidence="9">
    <location>
        <position position="197"/>
    </location>
    <ligand>
        <name>sulfate</name>
        <dbReference type="ChEBI" id="CHEBI:16189"/>
    </ligand>
</feature>
<dbReference type="SUPFAM" id="SSF52540">
    <property type="entry name" value="P-loop containing nucleoside triphosphate hydrolases"/>
    <property type="match status" value="1"/>
</dbReference>
<evidence type="ECO:0000256" key="7">
    <source>
        <dbReference type="ARBA" id="ARBA00022840"/>
    </source>
</evidence>
<feature type="site" description="Transition state stabilizer" evidence="9">
    <location>
        <position position="206"/>
    </location>
</feature>
<dbReference type="InterPro" id="IPR050512">
    <property type="entry name" value="Sulf_AdTrans/APS_kinase"/>
</dbReference>
<dbReference type="Gene3D" id="3.10.400.10">
    <property type="entry name" value="Sulfate adenylyltransferase"/>
    <property type="match status" value="1"/>
</dbReference>
<dbReference type="FunFam" id="3.40.50.300:FF:000802">
    <property type="entry name" value="Sulfate adenylyltransferase"/>
    <property type="match status" value="1"/>
</dbReference>
<keyword evidence="9" id="KW-0028">Amino-acid biosynthesis</keyword>
<dbReference type="Gene3D" id="3.40.50.620">
    <property type="entry name" value="HUPs"/>
    <property type="match status" value="1"/>
</dbReference>
<dbReference type="NCBIfam" id="NF004040">
    <property type="entry name" value="PRK05537.1"/>
    <property type="match status" value="1"/>
</dbReference>
<feature type="active site" evidence="9">
    <location>
        <position position="199"/>
    </location>
</feature>
<evidence type="ECO:0000256" key="9">
    <source>
        <dbReference type="HAMAP-Rule" id="MF_03106"/>
    </source>
</evidence>
<feature type="region of interest" description="Allosteric regulation domain; adenylyl-sulfate kinase-like" evidence="9">
    <location>
        <begin position="395"/>
        <end position="575"/>
    </location>
</feature>
<dbReference type="GO" id="GO:0004781">
    <property type="term" value="F:sulfate adenylyltransferase (ATP) activity"/>
    <property type="evidence" value="ECO:0007669"/>
    <property type="project" value="UniProtKB-UniRule"/>
</dbReference>
<dbReference type="InterPro" id="IPR002891">
    <property type="entry name" value="APS"/>
</dbReference>
<evidence type="ECO:0000256" key="6">
    <source>
        <dbReference type="ARBA" id="ARBA00022741"/>
    </source>
</evidence>
<dbReference type="InterPro" id="IPR027417">
    <property type="entry name" value="P-loop_NTPase"/>
</dbReference>
<dbReference type="FunFam" id="3.40.50.620:FF:000052">
    <property type="entry name" value="Sulfate adenylyltransferase"/>
    <property type="match status" value="1"/>
</dbReference>
<evidence type="ECO:0000256" key="4">
    <source>
        <dbReference type="ARBA" id="ARBA00022679"/>
    </source>
</evidence>
<dbReference type="GO" id="GO:0019344">
    <property type="term" value="P:cysteine biosynthetic process"/>
    <property type="evidence" value="ECO:0007669"/>
    <property type="project" value="UniProtKB-KW"/>
</dbReference>
<reference evidence="13" key="1">
    <citation type="submission" date="2023-06" db="EMBL/GenBank/DDBJ databases">
        <title>Black Yeasts Isolated from many extreme environments.</title>
        <authorList>
            <person name="Coleine C."/>
            <person name="Stajich J.E."/>
            <person name="Selbmann L."/>
        </authorList>
    </citation>
    <scope>NUCLEOTIDE SEQUENCE</scope>
    <source>
        <strain evidence="13">CCFEE 5200</strain>
    </source>
</reference>
<comment type="similarity">
    <text evidence="9">In the C-terminal section; belongs to the APS kinase family.</text>
</comment>
<dbReference type="NCBIfam" id="TIGR00455">
    <property type="entry name" value="apsK"/>
    <property type="match status" value="1"/>
</dbReference>
<dbReference type="Pfam" id="PF01583">
    <property type="entry name" value="APS_kinase"/>
    <property type="match status" value="1"/>
</dbReference>
<dbReference type="PANTHER" id="PTHR42700">
    <property type="entry name" value="SULFATE ADENYLYLTRANSFERASE"/>
    <property type="match status" value="1"/>
</dbReference>
<keyword evidence="9" id="KW-0198">Cysteine biosynthesis</keyword>
<evidence type="ECO:0000313" key="13">
    <source>
        <dbReference type="EMBL" id="KAK1001763.1"/>
    </source>
</evidence>
<evidence type="ECO:0000259" key="10">
    <source>
        <dbReference type="Pfam" id="PF01583"/>
    </source>
</evidence>
<keyword evidence="9" id="KW-0486">Methionine biosynthesis</keyword>
<dbReference type="GO" id="GO:0009086">
    <property type="term" value="P:methionine biosynthetic process"/>
    <property type="evidence" value="ECO:0007669"/>
    <property type="project" value="UniProtKB-KW"/>
</dbReference>
<dbReference type="InterPro" id="IPR024951">
    <property type="entry name" value="Sulfurylase_cat_dom"/>
</dbReference>
<feature type="active site" evidence="9">
    <location>
        <position position="200"/>
    </location>
</feature>
<dbReference type="CDD" id="cd02027">
    <property type="entry name" value="APSK"/>
    <property type="match status" value="1"/>
</dbReference>
<dbReference type="InterPro" id="IPR002650">
    <property type="entry name" value="Sulphate_adenylyltransferase"/>
</dbReference>
<comment type="subunit">
    <text evidence="8 9">Homohexamer. Dimer of trimers.</text>
</comment>
<dbReference type="HAMAP" id="MF_03106">
    <property type="entry name" value="Sulf_adenylyltr_euk"/>
    <property type="match status" value="1"/>
</dbReference>
<proteinExistence type="inferred from homology"/>
<organism evidence="13 14">
    <name type="scientific">Friedmanniomyces endolithicus</name>
    <dbReference type="NCBI Taxonomy" id="329885"/>
    <lineage>
        <taxon>Eukaryota</taxon>
        <taxon>Fungi</taxon>
        <taxon>Dikarya</taxon>
        <taxon>Ascomycota</taxon>
        <taxon>Pezizomycotina</taxon>
        <taxon>Dothideomycetes</taxon>
        <taxon>Dothideomycetidae</taxon>
        <taxon>Mycosphaerellales</taxon>
        <taxon>Teratosphaeriaceae</taxon>
        <taxon>Friedmanniomyces</taxon>
    </lineage>
</organism>
<comment type="subcellular location">
    <subcellularLocation>
        <location evidence="9">Cytoplasm</location>
    </subcellularLocation>
</comment>
<sequence>MANPPHGGDLKDLVARDAPRRKELSAEAEKLQAVVLNDRQLCDMELILNGGFSPLEGFMSEKDYNGVVEKNRLADGNLFSMPICLDLGEEEIKELGIKPGARITLRDSRDDRNLGIMTVEDVYKPDKKNEAEKVFGGDPDHPAVKFLFNQTGEYYVGGKIEAIDRLMHYDYVALRYTPAELRLHFDKLGWSRVVAFQTRNPMHRAHRELTVRAARSRQANVLIHPVVGMTKPGDIDHFTRVRVYQALLPRYPNGMAALALLPLAMRMGGPREAIWHAIIRKNYGATHFIVGRDHAGPGKNSKGDEIYGPYDAQYAVEKYREELGIEVVPFQQMTYLPDSDEYTPKDEVPKEIKTADISGTELRRRLRTGGDIPEWFSYPEVVRVLRESHPPRNKQGFTVFLTGFTNSGKDAIARALNVTLNQQGGRSVTLLLGETVRSELSSELGFSQEDRNRNIARIGFVASELTKAGSAVIAAPIAPFEKSRVAAREIVEKYGSFYLVHVATPLEFCEKTDKRGIYAKARKGEIKGFTGVDDPYEAPSGKEANLVIDLSKENVRTAVHQIVLMLESDGLLDQL</sequence>
<dbReference type="PANTHER" id="PTHR42700:SF1">
    <property type="entry name" value="SULFATE ADENYLYLTRANSFERASE"/>
    <property type="match status" value="1"/>
</dbReference>
<comment type="similarity">
    <text evidence="9">In the N-terminal section; belongs to the sulfate adenylyltransferase family.</text>
</comment>
<feature type="domain" description="Sulphate adenylyltransferase catalytic" evidence="11">
    <location>
        <begin position="174"/>
        <end position="387"/>
    </location>
</feature>
<dbReference type="GO" id="GO:0005737">
    <property type="term" value="C:cytoplasm"/>
    <property type="evidence" value="ECO:0007669"/>
    <property type="project" value="UniProtKB-SubCell"/>
</dbReference>
<keyword evidence="2 9" id="KW-0963">Cytoplasm</keyword>
<evidence type="ECO:0000259" key="12">
    <source>
        <dbReference type="Pfam" id="PF14306"/>
    </source>
</evidence>
<keyword evidence="4 9" id="KW-0808">Transferase</keyword>
<comment type="domain">
    <text evidence="9">The adenylyl-sulfate kinase (APS kinase) is non-functional. It is involved in allosteric regulation by PAPS. PAPS binding induces a large rotational rearrangement of domains lowering the substrate affinity of the enzyme.</text>
</comment>